<dbReference type="AlphaFoldDB" id="A0A166JIY7"/>
<organism evidence="2 3">
    <name type="scientific">Athelia psychrophila</name>
    <dbReference type="NCBI Taxonomy" id="1759441"/>
    <lineage>
        <taxon>Eukaryota</taxon>
        <taxon>Fungi</taxon>
        <taxon>Dikarya</taxon>
        <taxon>Basidiomycota</taxon>
        <taxon>Agaricomycotina</taxon>
        <taxon>Agaricomycetes</taxon>
        <taxon>Agaricomycetidae</taxon>
        <taxon>Atheliales</taxon>
        <taxon>Atheliaceae</taxon>
        <taxon>Athelia</taxon>
    </lineage>
</organism>
<feature type="region of interest" description="Disordered" evidence="1">
    <location>
        <begin position="1"/>
        <end position="55"/>
    </location>
</feature>
<evidence type="ECO:0000256" key="1">
    <source>
        <dbReference type="SAM" id="MobiDB-lite"/>
    </source>
</evidence>
<name>A0A166JIY7_9AGAM</name>
<proteinExistence type="predicted"/>
<reference evidence="2 3" key="1">
    <citation type="journal article" date="2016" name="Mol. Biol. Evol.">
        <title>Comparative Genomics of Early-Diverging Mushroom-Forming Fungi Provides Insights into the Origins of Lignocellulose Decay Capabilities.</title>
        <authorList>
            <person name="Nagy L.G."/>
            <person name="Riley R."/>
            <person name="Tritt A."/>
            <person name="Adam C."/>
            <person name="Daum C."/>
            <person name="Floudas D."/>
            <person name="Sun H."/>
            <person name="Yadav J.S."/>
            <person name="Pangilinan J."/>
            <person name="Larsson K.H."/>
            <person name="Matsuura K."/>
            <person name="Barry K."/>
            <person name="Labutti K."/>
            <person name="Kuo R."/>
            <person name="Ohm R.A."/>
            <person name="Bhattacharya S.S."/>
            <person name="Shirouzu T."/>
            <person name="Yoshinaga Y."/>
            <person name="Martin F.M."/>
            <person name="Grigoriev I.V."/>
            <person name="Hibbett D.S."/>
        </authorList>
    </citation>
    <scope>NUCLEOTIDE SEQUENCE [LARGE SCALE GENOMIC DNA]</scope>
    <source>
        <strain evidence="2 3">CBS 109695</strain>
    </source>
</reference>
<sequence>MQAPSARYIGRGGTGNILPSQSVSPNRATYTSRSRPGAPPPMHSTGHGRARQLPQWRATDAAAMLDEQLLTLH</sequence>
<accession>A0A166JIY7</accession>
<gene>
    <name evidence="2" type="ORF">FIBSPDRAFT_861047</name>
</gene>
<dbReference type="EMBL" id="KV417551">
    <property type="protein sequence ID" value="KZP20909.1"/>
    <property type="molecule type" value="Genomic_DNA"/>
</dbReference>
<keyword evidence="3" id="KW-1185">Reference proteome</keyword>
<evidence type="ECO:0000313" key="3">
    <source>
        <dbReference type="Proteomes" id="UP000076532"/>
    </source>
</evidence>
<dbReference type="Proteomes" id="UP000076532">
    <property type="component" value="Unassembled WGS sequence"/>
</dbReference>
<protein>
    <submittedName>
        <fullName evidence="2">Uncharacterized protein</fullName>
    </submittedName>
</protein>
<feature type="compositionally biased region" description="Polar residues" evidence="1">
    <location>
        <begin position="17"/>
        <end position="34"/>
    </location>
</feature>
<evidence type="ECO:0000313" key="2">
    <source>
        <dbReference type="EMBL" id="KZP20909.1"/>
    </source>
</evidence>